<dbReference type="PANTHER" id="PTHR35630">
    <property type="entry name" value="LEGUMINOSIN GROUP486 SECRETED PEPTIDE"/>
    <property type="match status" value="1"/>
</dbReference>
<dbReference type="PANTHER" id="PTHR35630:SF2">
    <property type="entry name" value="LEGUMINOSIN GROUP486 SECRETED PEPTIDE"/>
    <property type="match status" value="1"/>
</dbReference>
<dbReference type="AlphaFoldDB" id="A0AA87B817"/>
<dbReference type="Proteomes" id="UP001189624">
    <property type="component" value="Chromosome 10"/>
</dbReference>
<feature type="signal peptide" evidence="1">
    <location>
        <begin position="1"/>
        <end position="24"/>
    </location>
</feature>
<gene>
    <name evidence="2" type="ORF">AYBTSS11_LOCUS29918</name>
</gene>
<protein>
    <submittedName>
        <fullName evidence="2">Uncharacterized protein</fullName>
    </submittedName>
</protein>
<dbReference type="Gramene" id="rna-AYBTSS11_LOCUS29918">
    <property type="protein sequence ID" value="CAJ1977748.1"/>
    <property type="gene ID" value="gene-AYBTSS11_LOCUS29918"/>
</dbReference>
<keyword evidence="1" id="KW-0732">Signal</keyword>
<accession>A0AA87B817</accession>
<organism evidence="2 3">
    <name type="scientific">Sphenostylis stenocarpa</name>
    <dbReference type="NCBI Taxonomy" id="92480"/>
    <lineage>
        <taxon>Eukaryota</taxon>
        <taxon>Viridiplantae</taxon>
        <taxon>Streptophyta</taxon>
        <taxon>Embryophyta</taxon>
        <taxon>Tracheophyta</taxon>
        <taxon>Spermatophyta</taxon>
        <taxon>Magnoliopsida</taxon>
        <taxon>eudicotyledons</taxon>
        <taxon>Gunneridae</taxon>
        <taxon>Pentapetalae</taxon>
        <taxon>rosids</taxon>
        <taxon>fabids</taxon>
        <taxon>Fabales</taxon>
        <taxon>Fabaceae</taxon>
        <taxon>Papilionoideae</taxon>
        <taxon>50 kb inversion clade</taxon>
        <taxon>NPAAA clade</taxon>
        <taxon>indigoferoid/millettioid clade</taxon>
        <taxon>Phaseoleae</taxon>
        <taxon>Sphenostylis</taxon>
    </lineage>
</organism>
<keyword evidence="3" id="KW-1185">Reference proteome</keyword>
<evidence type="ECO:0000313" key="2">
    <source>
        <dbReference type="EMBL" id="CAJ1977748.1"/>
    </source>
</evidence>
<name>A0AA87B817_9FABA</name>
<evidence type="ECO:0000256" key="1">
    <source>
        <dbReference type="SAM" id="SignalP"/>
    </source>
</evidence>
<dbReference type="EMBL" id="OY731407">
    <property type="protein sequence ID" value="CAJ1977748.1"/>
    <property type="molecule type" value="Genomic_DNA"/>
</dbReference>
<sequence length="157" mass="17846">MCRSIYAPLLLVLSLCLINGLSFGDPNSESSSDMKGFSTSTHLEQPDESSHIDLNILGLSFYDAMGPNNKNVNLYYNNQKDGVYLSPGQGYSKLDNTNGPKPAVMYWDGNCISFLAYDPNTEGDHQKIYWMVKEDGIYHSWDNRSWQKRKGWTFNHC</sequence>
<proteinExistence type="predicted"/>
<feature type="chain" id="PRO_5041688601" evidence="1">
    <location>
        <begin position="25"/>
        <end position="157"/>
    </location>
</feature>
<evidence type="ECO:0000313" key="3">
    <source>
        <dbReference type="Proteomes" id="UP001189624"/>
    </source>
</evidence>
<reference evidence="2" key="1">
    <citation type="submission" date="2023-10" db="EMBL/GenBank/DDBJ databases">
        <authorList>
            <person name="Domelevo Entfellner J.-B."/>
        </authorList>
    </citation>
    <scope>NUCLEOTIDE SEQUENCE</scope>
</reference>